<protein>
    <submittedName>
        <fullName evidence="2">Isoamyl-acetate hydrolyzing esterase-like protein</fullName>
    </submittedName>
</protein>
<dbReference type="HOGENOM" id="CLU_051989_0_2_1"/>
<dbReference type="RefSeq" id="XP_009542300.1">
    <property type="nucleotide sequence ID" value="XM_009544005.1"/>
</dbReference>
<dbReference type="Pfam" id="PF13472">
    <property type="entry name" value="Lipase_GDSL_2"/>
    <property type="match status" value="1"/>
</dbReference>
<feature type="domain" description="SGNH hydrolase-type esterase" evidence="1">
    <location>
        <begin position="11"/>
        <end position="210"/>
    </location>
</feature>
<evidence type="ECO:0000313" key="2">
    <source>
        <dbReference type="EMBL" id="ETW85438.1"/>
    </source>
</evidence>
<dbReference type="InterPro" id="IPR045136">
    <property type="entry name" value="Iah1-like"/>
</dbReference>
<dbReference type="CDD" id="cd01838">
    <property type="entry name" value="Isoamyl_acetate_hydrolase_like"/>
    <property type="match status" value="1"/>
</dbReference>
<dbReference type="Proteomes" id="UP000030671">
    <property type="component" value="Unassembled WGS sequence"/>
</dbReference>
<dbReference type="eggNOG" id="KOG3035">
    <property type="taxonomic scope" value="Eukaryota"/>
</dbReference>
<evidence type="ECO:0000313" key="3">
    <source>
        <dbReference type="Proteomes" id="UP000030671"/>
    </source>
</evidence>
<dbReference type="EMBL" id="KI925455">
    <property type="protein sequence ID" value="ETW85438.1"/>
    <property type="molecule type" value="Genomic_DNA"/>
</dbReference>
<dbReference type="InParanoid" id="W4KHV3"/>
<dbReference type="KEGG" id="hir:HETIRDRAFT_448536"/>
<dbReference type="PANTHER" id="PTHR14209:SF19">
    <property type="entry name" value="ISOAMYL ACETATE-HYDROLYZING ESTERASE 1 HOMOLOG"/>
    <property type="match status" value="1"/>
</dbReference>
<dbReference type="InterPro" id="IPR013830">
    <property type="entry name" value="SGNH_hydro"/>
</dbReference>
<keyword evidence="3" id="KW-1185">Reference proteome</keyword>
<dbReference type="InterPro" id="IPR036514">
    <property type="entry name" value="SGNH_hydro_sf"/>
</dbReference>
<name>W4KHV3_HETIT</name>
<dbReference type="FunCoup" id="W4KHV3">
    <property type="interactions" value="99"/>
</dbReference>
<proteinExistence type="predicted"/>
<dbReference type="OrthoDB" id="671439at2759"/>
<dbReference type="STRING" id="747525.W4KHV3"/>
<dbReference type="AlphaFoldDB" id="W4KHV3"/>
<dbReference type="GeneID" id="20675868"/>
<reference evidence="2 3" key="1">
    <citation type="journal article" date="2012" name="New Phytol.">
        <title>Insight into trade-off between wood decay and parasitism from the genome of a fungal forest pathogen.</title>
        <authorList>
            <person name="Olson A."/>
            <person name="Aerts A."/>
            <person name="Asiegbu F."/>
            <person name="Belbahri L."/>
            <person name="Bouzid O."/>
            <person name="Broberg A."/>
            <person name="Canback B."/>
            <person name="Coutinho P.M."/>
            <person name="Cullen D."/>
            <person name="Dalman K."/>
            <person name="Deflorio G."/>
            <person name="van Diepen L.T."/>
            <person name="Dunand C."/>
            <person name="Duplessis S."/>
            <person name="Durling M."/>
            <person name="Gonthier P."/>
            <person name="Grimwood J."/>
            <person name="Fossdal C.G."/>
            <person name="Hansson D."/>
            <person name="Henrissat B."/>
            <person name="Hietala A."/>
            <person name="Himmelstrand K."/>
            <person name="Hoffmeister D."/>
            <person name="Hogberg N."/>
            <person name="James T.Y."/>
            <person name="Karlsson M."/>
            <person name="Kohler A."/>
            <person name="Kues U."/>
            <person name="Lee Y.H."/>
            <person name="Lin Y.C."/>
            <person name="Lind M."/>
            <person name="Lindquist E."/>
            <person name="Lombard V."/>
            <person name="Lucas S."/>
            <person name="Lunden K."/>
            <person name="Morin E."/>
            <person name="Murat C."/>
            <person name="Park J."/>
            <person name="Raffaello T."/>
            <person name="Rouze P."/>
            <person name="Salamov A."/>
            <person name="Schmutz J."/>
            <person name="Solheim H."/>
            <person name="Stahlberg J."/>
            <person name="Velez H."/>
            <person name="de Vries R.P."/>
            <person name="Wiebenga A."/>
            <person name="Woodward S."/>
            <person name="Yakovlev I."/>
            <person name="Garbelotto M."/>
            <person name="Martin F."/>
            <person name="Grigoriev I.V."/>
            <person name="Stenlid J."/>
        </authorList>
    </citation>
    <scope>NUCLEOTIDE SEQUENCE [LARGE SCALE GENOMIC DNA]</scope>
    <source>
        <strain evidence="2 3">TC 32-1</strain>
    </source>
</reference>
<dbReference type="SUPFAM" id="SSF52266">
    <property type="entry name" value="SGNH hydrolase"/>
    <property type="match status" value="1"/>
</dbReference>
<evidence type="ECO:0000259" key="1">
    <source>
        <dbReference type="Pfam" id="PF13472"/>
    </source>
</evidence>
<dbReference type="Gene3D" id="3.40.50.1110">
    <property type="entry name" value="SGNH hydrolase"/>
    <property type="match status" value="1"/>
</dbReference>
<dbReference type="PANTHER" id="PTHR14209">
    <property type="entry name" value="ISOAMYL ACETATE-HYDROLYZING ESTERASE 1"/>
    <property type="match status" value="1"/>
</dbReference>
<sequence length="257" mass="29243">MAATYQDAIMLFGDSLTQGAWEFNGIGARLAHVYARKFDVLNRGFSGYNTEWALPVFEQIFAKQHEQQHVPLVRLLTIWFGANDACIPGTAQHVPLPRFTENLLKMIQMVQSPSSPYYSPDTKIILISAPPVNTQQRGADLASRDPPKDLDRLFEKTQTYAEEVVRLGKKEGLPVVDAWTKLWEAAGKEESALKEYLYDGLHVNEAGYKVVYDGIVEAIATHYPELRHDATQYRFPTWDYFIDHSVDDFKKEHHLAA</sequence>
<organism evidence="2 3">
    <name type="scientific">Heterobasidion irregulare (strain TC 32-1)</name>
    <dbReference type="NCBI Taxonomy" id="747525"/>
    <lineage>
        <taxon>Eukaryota</taxon>
        <taxon>Fungi</taxon>
        <taxon>Dikarya</taxon>
        <taxon>Basidiomycota</taxon>
        <taxon>Agaricomycotina</taxon>
        <taxon>Agaricomycetes</taxon>
        <taxon>Russulales</taxon>
        <taxon>Bondarzewiaceae</taxon>
        <taxon>Heterobasidion</taxon>
        <taxon>Heterobasidion annosum species complex</taxon>
    </lineage>
</organism>
<accession>W4KHV3</accession>
<gene>
    <name evidence="2" type="ORF">HETIRDRAFT_448536</name>
</gene>